<sequence length="158" mass="17951">MSMKPNGKSIISSSDDNSACFLRRQPRSYVFQRNIPGPSRSRSCSSLNGTVIQGFVPPGRIKKFLPHMRQGSLYTLASFYGSRNKDGEDKKLKTQLASREKFYGKFLLSNLSTSKFQLEFKHRHEEVKVDLAEACMIPCFSQSNSFPSVEFLFLMTSM</sequence>
<dbReference type="Gramene" id="CDY39755">
    <property type="protein sequence ID" value="CDY39755"/>
    <property type="gene ID" value="GSBRNA2T00068547001"/>
</dbReference>
<keyword evidence="3" id="KW-1185">Reference proteome</keyword>
<organism evidence="2 3">
    <name type="scientific">Brassica napus</name>
    <name type="common">Rape</name>
    <dbReference type="NCBI Taxonomy" id="3708"/>
    <lineage>
        <taxon>Eukaryota</taxon>
        <taxon>Viridiplantae</taxon>
        <taxon>Streptophyta</taxon>
        <taxon>Embryophyta</taxon>
        <taxon>Tracheophyta</taxon>
        <taxon>Spermatophyta</taxon>
        <taxon>Magnoliopsida</taxon>
        <taxon>eudicotyledons</taxon>
        <taxon>Gunneridae</taxon>
        <taxon>Pentapetalae</taxon>
        <taxon>rosids</taxon>
        <taxon>malvids</taxon>
        <taxon>Brassicales</taxon>
        <taxon>Brassicaceae</taxon>
        <taxon>Brassiceae</taxon>
        <taxon>Brassica</taxon>
    </lineage>
</organism>
<reference evidence="1" key="3">
    <citation type="submission" date="2021-01" db="EMBL/GenBank/DDBJ databases">
        <authorList>
            <consortium name="Genoscope - CEA"/>
            <person name="William W."/>
        </authorList>
    </citation>
    <scope>NUCLEOTIDE SEQUENCE</scope>
</reference>
<evidence type="ECO:0000313" key="1">
    <source>
        <dbReference type="EMBL" id="CAF2021852.1"/>
    </source>
</evidence>
<name>A0A078HMJ8_BRANA</name>
<dbReference type="EMBL" id="HG994371">
    <property type="protein sequence ID" value="CAF2021852.1"/>
    <property type="molecule type" value="Genomic_DNA"/>
</dbReference>
<dbReference type="Proteomes" id="UP000028999">
    <property type="component" value="Unassembled WGS sequence"/>
</dbReference>
<protein>
    <submittedName>
        <fullName evidence="1">(rape) hypothetical protein</fullName>
    </submittedName>
    <submittedName>
        <fullName evidence="2">BnaA04g10980D protein</fullName>
    </submittedName>
</protein>
<reference evidence="2" key="2">
    <citation type="submission" date="2014-06" db="EMBL/GenBank/DDBJ databases">
        <authorList>
            <person name="Genoscope - CEA"/>
        </authorList>
    </citation>
    <scope>NUCLEOTIDE SEQUENCE</scope>
</reference>
<proteinExistence type="predicted"/>
<dbReference type="AlphaFoldDB" id="A0A078HMJ8"/>
<dbReference type="EMBL" id="LK032456">
    <property type="protein sequence ID" value="CDY39755.1"/>
    <property type="molecule type" value="Genomic_DNA"/>
</dbReference>
<reference evidence="2 3" key="1">
    <citation type="journal article" date="2014" name="Science">
        <title>Plant genetics. Early allopolyploid evolution in the post-Neolithic Brassica napus oilseed genome.</title>
        <authorList>
            <person name="Chalhoub B."/>
            <person name="Denoeud F."/>
            <person name="Liu S."/>
            <person name="Parkin I.A."/>
            <person name="Tang H."/>
            <person name="Wang X."/>
            <person name="Chiquet J."/>
            <person name="Belcram H."/>
            <person name="Tong C."/>
            <person name="Samans B."/>
            <person name="Correa M."/>
            <person name="Da Silva C."/>
            <person name="Just J."/>
            <person name="Falentin C."/>
            <person name="Koh C.S."/>
            <person name="Le Clainche I."/>
            <person name="Bernard M."/>
            <person name="Bento P."/>
            <person name="Noel B."/>
            <person name="Labadie K."/>
            <person name="Alberti A."/>
            <person name="Charles M."/>
            <person name="Arnaud D."/>
            <person name="Guo H."/>
            <person name="Daviaud C."/>
            <person name="Alamery S."/>
            <person name="Jabbari K."/>
            <person name="Zhao M."/>
            <person name="Edger P.P."/>
            <person name="Chelaifa H."/>
            <person name="Tack D."/>
            <person name="Lassalle G."/>
            <person name="Mestiri I."/>
            <person name="Schnel N."/>
            <person name="Le Paslier M.C."/>
            <person name="Fan G."/>
            <person name="Renault V."/>
            <person name="Bayer P.E."/>
            <person name="Golicz A.A."/>
            <person name="Manoli S."/>
            <person name="Lee T.H."/>
            <person name="Thi V.H."/>
            <person name="Chalabi S."/>
            <person name="Hu Q."/>
            <person name="Fan C."/>
            <person name="Tollenaere R."/>
            <person name="Lu Y."/>
            <person name="Battail C."/>
            <person name="Shen J."/>
            <person name="Sidebottom C.H."/>
            <person name="Wang X."/>
            <person name="Canaguier A."/>
            <person name="Chauveau A."/>
            <person name="Berard A."/>
            <person name="Deniot G."/>
            <person name="Guan M."/>
            <person name="Liu Z."/>
            <person name="Sun F."/>
            <person name="Lim Y.P."/>
            <person name="Lyons E."/>
            <person name="Town C.D."/>
            <person name="Bancroft I."/>
            <person name="Wang X."/>
            <person name="Meng J."/>
            <person name="Ma J."/>
            <person name="Pires J.C."/>
            <person name="King G.J."/>
            <person name="Brunel D."/>
            <person name="Delourme R."/>
            <person name="Renard M."/>
            <person name="Aury J.M."/>
            <person name="Adams K.L."/>
            <person name="Batley J."/>
            <person name="Snowdon R.J."/>
            <person name="Tost J."/>
            <person name="Edwards D."/>
            <person name="Zhou Y."/>
            <person name="Hua W."/>
            <person name="Sharpe A.G."/>
            <person name="Paterson A.H."/>
            <person name="Guan C."/>
            <person name="Wincker P."/>
        </authorList>
    </citation>
    <scope>NUCLEOTIDE SEQUENCE [LARGE SCALE GENOMIC DNA]</scope>
    <source>
        <strain evidence="3">cv. Darmor-bzh</strain>
    </source>
</reference>
<dbReference type="Proteomes" id="UP001295469">
    <property type="component" value="Chromosome C07"/>
</dbReference>
<gene>
    <name evidence="2" type="primary">BnaA04g10980D</name>
    <name evidence="1" type="ORF">DARMORV10_C07P48080.1</name>
    <name evidence="2" type="ORF">GSBRNA2T00068547001</name>
</gene>
<dbReference type="PaxDb" id="3708-A0A078HMJ8"/>
<evidence type="ECO:0000313" key="3">
    <source>
        <dbReference type="Proteomes" id="UP000028999"/>
    </source>
</evidence>
<accession>A0A078HMJ8</accession>
<evidence type="ECO:0000313" key="2">
    <source>
        <dbReference type="EMBL" id="CDY39755.1"/>
    </source>
</evidence>